<keyword evidence="3" id="KW-0012">Acyltransferase</keyword>
<dbReference type="EMBL" id="NBSK02000008">
    <property type="protein sequence ID" value="KAJ0194228.1"/>
    <property type="molecule type" value="Genomic_DNA"/>
</dbReference>
<dbReference type="FunFam" id="3.30.559.10:FF:000015">
    <property type="entry name" value="Spermidine hydroxycinnamoyl transferase"/>
    <property type="match status" value="1"/>
</dbReference>
<evidence type="ECO:0000256" key="3">
    <source>
        <dbReference type="ARBA" id="ARBA00023315"/>
    </source>
</evidence>
<dbReference type="AlphaFoldDB" id="A0A9R1UWQ4"/>
<organism evidence="5 6">
    <name type="scientific">Lactuca sativa</name>
    <name type="common">Garden lettuce</name>
    <dbReference type="NCBI Taxonomy" id="4236"/>
    <lineage>
        <taxon>Eukaryota</taxon>
        <taxon>Viridiplantae</taxon>
        <taxon>Streptophyta</taxon>
        <taxon>Embryophyta</taxon>
        <taxon>Tracheophyta</taxon>
        <taxon>Spermatophyta</taxon>
        <taxon>Magnoliopsida</taxon>
        <taxon>eudicotyledons</taxon>
        <taxon>Gunneridae</taxon>
        <taxon>Pentapetalae</taxon>
        <taxon>asterids</taxon>
        <taxon>campanulids</taxon>
        <taxon>Asterales</taxon>
        <taxon>Asteraceae</taxon>
        <taxon>Cichorioideae</taxon>
        <taxon>Cichorieae</taxon>
        <taxon>Lactucinae</taxon>
        <taxon>Lactuca</taxon>
    </lineage>
</organism>
<dbReference type="PANTHER" id="PTHR31642">
    <property type="entry name" value="TRICHOTHECENE 3-O-ACETYLTRANSFERASE"/>
    <property type="match status" value="1"/>
</dbReference>
<comment type="similarity">
    <text evidence="1">Belongs to the plant acyltransferase family.</text>
</comment>
<evidence type="ECO:0000313" key="5">
    <source>
        <dbReference type="EMBL" id="KAJ0194228.1"/>
    </source>
</evidence>
<dbReference type="Proteomes" id="UP000235145">
    <property type="component" value="Unassembled WGS sequence"/>
</dbReference>
<comment type="caution">
    <text evidence="5">The sequence shown here is derived from an EMBL/GenBank/DDBJ whole genome shotgun (WGS) entry which is preliminary data.</text>
</comment>
<dbReference type="GO" id="GO:0016747">
    <property type="term" value="F:acyltransferase activity, transferring groups other than amino-acyl groups"/>
    <property type="evidence" value="ECO:0000318"/>
    <property type="project" value="GO_Central"/>
</dbReference>
<sequence>MLQNVPTPSIQYIYTHPKQASVCPQLSILKFLFLNLILHSPIPRYIILLSESTMGSDYKTIKINIKQSSLVQPSKATVPSNQKLWTSNLDLVVGRIHILTVYFYRPNGCPNFFDPVVMKKALADALVSFYPFAGRLSRDQNGRPEINCNGEGVLFVEAESDSTLDDFGDFTPSPELRLLTPTVDYSGDISSYPLFFAQVTHFKCGGVGLGCGVFHTLADGLSSIHFINIWSDMTRGLSIAVPPFTDRTLLRSREPPTPTFDHVEYHLPPTMKTTTGSSTRKASTTVLKLTLDQLNALKAAAKNDGGNTAYSTYEILAAHLWRCACKARGLPNDQLTKLYVATDGRSRLSPQLPPGYLGNVVFTATPMAESGELTSQPLSTSASLIRSTLSKMDNEYLRSAIDYLEVQPDLSALIRGPSYFASPNLNINTWTRLPVHDADFGWGRPVFMGPAVILYEGTIYVLPSPNNDRSMSLAVCLGADEQPLFEKFLYEF</sequence>
<evidence type="ECO:0000256" key="2">
    <source>
        <dbReference type="ARBA" id="ARBA00022679"/>
    </source>
</evidence>
<proteinExistence type="inferred from homology"/>
<evidence type="ECO:0000256" key="4">
    <source>
        <dbReference type="SAM" id="MobiDB-lite"/>
    </source>
</evidence>
<dbReference type="PANTHER" id="PTHR31642:SF336">
    <property type="entry name" value="HYDROXYCINNAMOYL-COENZYME A: SHIKIMATE_QUINATE HYDROXYCINNAMOYLTRANSFERASE"/>
    <property type="match status" value="1"/>
</dbReference>
<dbReference type="InterPro" id="IPR050317">
    <property type="entry name" value="Plant_Fungal_Acyltransferase"/>
</dbReference>
<feature type="region of interest" description="Disordered" evidence="4">
    <location>
        <begin position="260"/>
        <end position="279"/>
    </location>
</feature>
<dbReference type="Pfam" id="PF02458">
    <property type="entry name" value="Transferase"/>
    <property type="match status" value="1"/>
</dbReference>
<evidence type="ECO:0000256" key="1">
    <source>
        <dbReference type="ARBA" id="ARBA00009861"/>
    </source>
</evidence>
<keyword evidence="2" id="KW-0808">Transferase</keyword>
<accession>A0A9R1UWQ4</accession>
<dbReference type="GO" id="GO:0050266">
    <property type="term" value="F:rosmarinate synthase activity"/>
    <property type="evidence" value="ECO:0007669"/>
    <property type="project" value="UniProtKB-ARBA"/>
</dbReference>
<keyword evidence="6" id="KW-1185">Reference proteome</keyword>
<dbReference type="Gene3D" id="3.30.559.10">
    <property type="entry name" value="Chloramphenicol acetyltransferase-like domain"/>
    <property type="match status" value="2"/>
</dbReference>
<dbReference type="FunFam" id="3.30.559.10:FF:000008">
    <property type="entry name" value="Tryptamine hydroxycinnamoyl transferase"/>
    <property type="match status" value="1"/>
</dbReference>
<evidence type="ECO:0000313" key="6">
    <source>
        <dbReference type="Proteomes" id="UP000235145"/>
    </source>
</evidence>
<dbReference type="InterPro" id="IPR023213">
    <property type="entry name" value="CAT-like_dom_sf"/>
</dbReference>
<reference evidence="5 6" key="1">
    <citation type="journal article" date="2017" name="Nat. Commun.">
        <title>Genome assembly with in vitro proximity ligation data and whole-genome triplication in lettuce.</title>
        <authorList>
            <person name="Reyes-Chin-Wo S."/>
            <person name="Wang Z."/>
            <person name="Yang X."/>
            <person name="Kozik A."/>
            <person name="Arikit S."/>
            <person name="Song C."/>
            <person name="Xia L."/>
            <person name="Froenicke L."/>
            <person name="Lavelle D.O."/>
            <person name="Truco M.J."/>
            <person name="Xia R."/>
            <person name="Zhu S."/>
            <person name="Xu C."/>
            <person name="Xu H."/>
            <person name="Xu X."/>
            <person name="Cox K."/>
            <person name="Korf I."/>
            <person name="Meyers B.C."/>
            <person name="Michelmore R.W."/>
        </authorList>
    </citation>
    <scope>NUCLEOTIDE SEQUENCE [LARGE SCALE GENOMIC DNA]</scope>
    <source>
        <strain evidence="6">cv. Salinas</strain>
        <tissue evidence="5">Seedlings</tissue>
    </source>
</reference>
<gene>
    <name evidence="5" type="ORF">LSAT_V11C800414860</name>
</gene>
<name>A0A9R1UWQ4_LACSA</name>
<protein>
    <submittedName>
        <fullName evidence="5">Uncharacterized protein</fullName>
    </submittedName>
</protein>